<sequence>MQLCAELRALVSAQLSCSGCSLASQDIPRPAARALDQSALQTARAAFKPLMTHLNAGPHSNERNRQRRNRLPAFRAKREQRHLSKVGRDSPDRDTATRTSGATPERDTPSSSCPPLRVSRHGPTVEPTRNRRLGEVLFSHRRHGDSGSSVRTAANKTFFNDRNRLWGAPAKGFRTLWVLVAIASALLAIGCTIGTSASDALHREHGNPPTLNTASRPRRRARDADPVAPPRQTTRQRAELTIDAFARNAPDRARERFGSPLMPGERLSWGPQWRTGRFVPDEGVPDVWCQAPADHTISWCVCIAFADALGMSHLYPPTIDGNPFIPRPDHISTTLTPVESPSGEMVYVPRRPAHVGPGAVLVSWGTAADPSAPRSVTQRISSAFAQLGWSAEWMLARCDARLHWPAVVQEHVLAVADEIDPLPDGRTLLDALSDFSVAQLAERTARRSRAQADVGAPAVDQQPAAAAQDRVDDCPVCLEPLRADVTALPCAHAFHRGCIERALRANARCPLCRAPARPPPPPRRGHVDRLQEVERPARRGQGRRAIREPSEPLGAFDWSANSGWREWVRGLQREEYEYCPFWTLDELPPTEAAAFGHVARLCIRRVLDHADAEAQVVLALLPNFLLTDRRLTRNGGNIFIARCQQVLSLRGLDALLCRPESRQRRRLVGPNDDSRVRTDVLKLARKSEYSRAGKALLRQEVARGTPSTLAALERLHPDGLVELDEFRRATSGEPLPAATPLDRAKLMHAIGADDTGRVKQGSAADSTGWRWEHFAWIVSAGGADELCALASALWAGTVEMDWVHAGRLVSLRKPGDIDDQDDATRAAERNIRPIGLVSIFMRLIGSVAAKQFAGLFAANFDPEDWEGDWTPINVGVAAPGGMQQIQHTVVELMTSNPDWGVLQIDACAAFQECSRRVFLQRIARVWPGAYRWARRCYVQPFPRYVRMEDGSVRWLWSSCGTTQGDPLGPVDHNFALDELLKDLGSRVDGALLYYLDDGTICGPVAQLARMMRLLTEEGGEFEFTARTGMRLNIPKCSVWVLDGAFPADAVPVHAADVTHALPTADEQRELAAHARARLRDLFPPCVHGMRGLREPPARSSTDWAEAALASQGVFLLGSPILGTREFVAAKLDDTLSQAREFVERAQRVLFPSGTLGHDHPEEYLALMRNTLPGRFQHHLRSVTHPVLLEKAREFDELQLSALEFALGPLHSSHLPAASVAQLPTGWGGRGFVSNVRIQPAQLIGAWAACQAHLRRRFSVLRLTPLPSTDPEEAGEFAAAELALHGEYHVAELLGCRLRSELIRAWVQISEALTAVREQLAPVFEVNPRRLQHLRRRATFAPPSLPLLVSTATARLSHPLAHLLHAADFGVCLSQASGAGRAALLEQVTQGALDWVRARPRSFEETPPRFARFMAPVDVLVQHQASLLLPLRALASGCRGCGVPDAHEDPLHFASCPCGIRASDALHHPLRDVVADMLRSVHGHARVRVEPADWRIYSSVKRPDIVVIDARGPGRHLIIDIKTVDPTGRTRLATDHTDEMALGGLVEVERALPDEYTDHGRAPNAIGAAVLVCAAVGRFGGIGEGLLNLMYACARQRGNRADAADAALTSAEMTFVGVWQHRLSLTVASASAARLRLNQVVPDLADFAFRARRGLEVDQEPPSPPSPAPQPPQPRPQSPTGRDAVAPEPPEPPPVDPPPQAPALLGDEREERITAIHDPHNDIARVQGVLHLRCRSCDRFFPEQRIASVACCQVYSEDDDVEATHIFCDICFVWAGLRSSEECMICPESRFVSSGCQLCGVPHGRQAGSASGCPRQVEAPAPEPTPSASPEPPQCEQCDEESASDEELSFACTPIPSPSPSPSAEPSLPPSPELDPPEPHDTASQLRVGATALPPSLPAARRSRSRRQLRDLPYGRPPRRRGSDARE</sequence>
<name>A0AB34J8L3_PRYPA</name>
<dbReference type="GO" id="GO:0008270">
    <property type="term" value="F:zinc ion binding"/>
    <property type="evidence" value="ECO:0007669"/>
    <property type="project" value="UniProtKB-KW"/>
</dbReference>
<evidence type="ECO:0000256" key="1">
    <source>
        <dbReference type="ARBA" id="ARBA00022723"/>
    </source>
</evidence>
<feature type="region of interest" description="Disordered" evidence="5">
    <location>
        <begin position="199"/>
        <end position="238"/>
    </location>
</feature>
<dbReference type="PANTHER" id="PTHR45969:SF25">
    <property type="entry name" value="OS02G0682300 PROTEIN"/>
    <property type="match status" value="1"/>
</dbReference>
<feature type="region of interest" description="Disordered" evidence="5">
    <location>
        <begin position="53"/>
        <end position="129"/>
    </location>
</feature>
<gene>
    <name evidence="7" type="ORF">AB1Y20_003755</name>
</gene>
<organism evidence="7 8">
    <name type="scientific">Prymnesium parvum</name>
    <name type="common">Toxic golden alga</name>
    <dbReference type="NCBI Taxonomy" id="97485"/>
    <lineage>
        <taxon>Eukaryota</taxon>
        <taxon>Haptista</taxon>
        <taxon>Haptophyta</taxon>
        <taxon>Prymnesiophyceae</taxon>
        <taxon>Prymnesiales</taxon>
        <taxon>Prymnesiaceae</taxon>
        <taxon>Prymnesium</taxon>
    </lineage>
</organism>
<keyword evidence="2 4" id="KW-0863">Zinc-finger</keyword>
<dbReference type="InterPro" id="IPR013083">
    <property type="entry name" value="Znf_RING/FYVE/PHD"/>
</dbReference>
<evidence type="ECO:0000256" key="4">
    <source>
        <dbReference type="PROSITE-ProRule" id="PRU00175"/>
    </source>
</evidence>
<reference evidence="7 8" key="1">
    <citation type="journal article" date="2024" name="Science">
        <title>Giant polyketide synthase enzymes in the biosynthesis of giant marine polyether toxins.</title>
        <authorList>
            <person name="Fallon T.R."/>
            <person name="Shende V.V."/>
            <person name="Wierzbicki I.H."/>
            <person name="Pendleton A.L."/>
            <person name="Watervoot N.F."/>
            <person name="Auber R.P."/>
            <person name="Gonzalez D.J."/>
            <person name="Wisecaver J.H."/>
            <person name="Moore B.S."/>
        </authorList>
    </citation>
    <scope>NUCLEOTIDE SEQUENCE [LARGE SCALE GENOMIC DNA]</scope>
    <source>
        <strain evidence="7 8">12B1</strain>
    </source>
</reference>
<protein>
    <recommendedName>
        <fullName evidence="6">RING-type domain-containing protein</fullName>
    </recommendedName>
</protein>
<evidence type="ECO:0000256" key="5">
    <source>
        <dbReference type="SAM" id="MobiDB-lite"/>
    </source>
</evidence>
<feature type="region of interest" description="Disordered" evidence="5">
    <location>
        <begin position="1655"/>
        <end position="1703"/>
    </location>
</feature>
<accession>A0AB34J8L3</accession>
<feature type="compositionally biased region" description="Pro residues" evidence="5">
    <location>
        <begin position="1686"/>
        <end position="1700"/>
    </location>
</feature>
<comment type="caution">
    <text evidence="7">The sequence shown here is derived from an EMBL/GenBank/DDBJ whole genome shotgun (WGS) entry which is preliminary data.</text>
</comment>
<dbReference type="PROSITE" id="PS50089">
    <property type="entry name" value="ZF_RING_2"/>
    <property type="match status" value="1"/>
</dbReference>
<proteinExistence type="predicted"/>
<feature type="compositionally biased region" description="Acidic residues" evidence="5">
    <location>
        <begin position="1836"/>
        <end position="1847"/>
    </location>
</feature>
<dbReference type="Pfam" id="PF13639">
    <property type="entry name" value="zf-RING_2"/>
    <property type="match status" value="1"/>
</dbReference>
<dbReference type="EMBL" id="JBGBPQ010000012">
    <property type="protein sequence ID" value="KAL1514667.1"/>
    <property type="molecule type" value="Genomic_DNA"/>
</dbReference>
<dbReference type="Gene3D" id="3.30.40.10">
    <property type="entry name" value="Zinc/RING finger domain, C3HC4 (zinc finger)"/>
    <property type="match status" value="1"/>
</dbReference>
<evidence type="ECO:0000313" key="8">
    <source>
        <dbReference type="Proteomes" id="UP001515480"/>
    </source>
</evidence>
<dbReference type="GO" id="GO:0016567">
    <property type="term" value="P:protein ubiquitination"/>
    <property type="evidence" value="ECO:0007669"/>
    <property type="project" value="TreeGrafter"/>
</dbReference>
<evidence type="ECO:0000259" key="6">
    <source>
        <dbReference type="PROSITE" id="PS50089"/>
    </source>
</evidence>
<dbReference type="PANTHER" id="PTHR45969">
    <property type="entry name" value="RING ZINC FINGER PROTEIN-RELATED"/>
    <property type="match status" value="1"/>
</dbReference>
<feature type="compositionally biased region" description="Basic and acidic residues" evidence="5">
    <location>
        <begin position="86"/>
        <end position="96"/>
    </location>
</feature>
<feature type="compositionally biased region" description="Pro residues" evidence="5">
    <location>
        <begin position="1820"/>
        <end position="1832"/>
    </location>
</feature>
<keyword evidence="3" id="KW-0862">Zinc</keyword>
<feature type="domain" description="RING-type" evidence="6">
    <location>
        <begin position="474"/>
        <end position="513"/>
    </location>
</feature>
<dbReference type="GO" id="GO:0061630">
    <property type="term" value="F:ubiquitin protein ligase activity"/>
    <property type="evidence" value="ECO:0007669"/>
    <property type="project" value="TreeGrafter"/>
</dbReference>
<evidence type="ECO:0000313" key="7">
    <source>
        <dbReference type="EMBL" id="KAL1514667.1"/>
    </source>
</evidence>
<feature type="compositionally biased region" description="Pro residues" evidence="5">
    <location>
        <begin position="1660"/>
        <end position="1676"/>
    </location>
</feature>
<keyword evidence="8" id="KW-1185">Reference proteome</keyword>
<dbReference type="InterPro" id="IPR001841">
    <property type="entry name" value="Znf_RING"/>
</dbReference>
<feature type="region of interest" description="Disordered" evidence="5">
    <location>
        <begin position="1809"/>
        <end position="1926"/>
    </location>
</feature>
<dbReference type="SMART" id="SM00184">
    <property type="entry name" value="RING"/>
    <property type="match status" value="1"/>
</dbReference>
<keyword evidence="1" id="KW-0479">Metal-binding</keyword>
<dbReference type="Proteomes" id="UP001515480">
    <property type="component" value="Unassembled WGS sequence"/>
</dbReference>
<evidence type="ECO:0000256" key="3">
    <source>
        <dbReference type="ARBA" id="ARBA00022833"/>
    </source>
</evidence>
<feature type="compositionally biased region" description="Pro residues" evidence="5">
    <location>
        <begin position="1854"/>
        <end position="1873"/>
    </location>
</feature>
<evidence type="ECO:0000256" key="2">
    <source>
        <dbReference type="ARBA" id="ARBA00022771"/>
    </source>
</evidence>
<dbReference type="SUPFAM" id="SSF57850">
    <property type="entry name" value="RING/U-box"/>
    <property type="match status" value="1"/>
</dbReference>